<protein>
    <submittedName>
        <fullName evidence="1">Uncharacterized protein</fullName>
    </submittedName>
</protein>
<accession>D0W5S5</accession>
<dbReference type="EMBL" id="ACDY02000017">
    <property type="protein sequence ID" value="EEZ70858.1"/>
    <property type="molecule type" value="Genomic_DNA"/>
</dbReference>
<reference evidence="1 2" key="1">
    <citation type="submission" date="2009-10" db="EMBL/GenBank/DDBJ databases">
        <authorList>
            <person name="Weinstock G."/>
            <person name="Sodergren E."/>
            <person name="Clifton S."/>
            <person name="Fulton L."/>
            <person name="Fulton B."/>
            <person name="Courtney L."/>
            <person name="Fronick C."/>
            <person name="Harrison M."/>
            <person name="Strong C."/>
            <person name="Farmer C."/>
            <person name="Delahaunty K."/>
            <person name="Markovic C."/>
            <person name="Hall O."/>
            <person name="Minx P."/>
            <person name="Tomlinson C."/>
            <person name="Mitreva M."/>
            <person name="Nelson J."/>
            <person name="Hou S."/>
            <person name="Wollam A."/>
            <person name="Pepin K.H."/>
            <person name="Johnson M."/>
            <person name="Bhonagiri V."/>
            <person name="Nash W.E."/>
            <person name="Warren W."/>
            <person name="Chinwalla A."/>
            <person name="Mardis E.R."/>
            <person name="Wilson R.K."/>
        </authorList>
    </citation>
    <scope>NUCLEOTIDE SEQUENCE [LARGE SCALE GENOMIC DNA]</scope>
    <source>
        <strain evidence="1 2">ATCC 14685</strain>
    </source>
</reference>
<evidence type="ECO:0000313" key="1">
    <source>
        <dbReference type="EMBL" id="EEZ70858.1"/>
    </source>
</evidence>
<organism evidence="1 2">
    <name type="scientific">Neisseria cinerea ATCC 14685</name>
    <dbReference type="NCBI Taxonomy" id="546262"/>
    <lineage>
        <taxon>Bacteria</taxon>
        <taxon>Pseudomonadati</taxon>
        <taxon>Pseudomonadota</taxon>
        <taxon>Betaproteobacteria</taxon>
        <taxon>Neisseriales</taxon>
        <taxon>Neisseriaceae</taxon>
        <taxon>Neisseria</taxon>
    </lineage>
</organism>
<proteinExistence type="predicted"/>
<evidence type="ECO:0000313" key="2">
    <source>
        <dbReference type="Proteomes" id="UP000003294"/>
    </source>
</evidence>
<name>D0W5S5_NEICI</name>
<sequence length="57" mass="6573">MSALCGANRRFVPCQVLYILEKTEIIRTYTDFYASLAISGYIQQNRCISILIDVLRK</sequence>
<dbReference type="Proteomes" id="UP000003294">
    <property type="component" value="Unassembled WGS sequence"/>
</dbReference>
<comment type="caution">
    <text evidence="1">The sequence shown here is derived from an EMBL/GenBank/DDBJ whole genome shotgun (WGS) entry which is preliminary data.</text>
</comment>
<gene>
    <name evidence="1" type="ORF">NEICINOT_05044</name>
</gene>
<dbReference type="AlphaFoldDB" id="D0W5S5"/>